<sequence>MAVVTKLTGAQGIIQIAGVTVVCEDFTVNIKRGAVLQSRVGKWSDRKIPGKLDISGSFTLDDINGLEMAKLLNATVSSPVSVGNAAKFTISGDANDGVGNKVKVNMPNCFYTGTSMKIGDAGKPINGPMEFVPEDADLCTLEYT</sequence>
<dbReference type="EMBL" id="MT143665">
    <property type="protein sequence ID" value="QJA99753.1"/>
    <property type="molecule type" value="Genomic_DNA"/>
</dbReference>
<organism evidence="1">
    <name type="scientific">viral metagenome</name>
    <dbReference type="NCBI Taxonomy" id="1070528"/>
    <lineage>
        <taxon>unclassified sequences</taxon>
        <taxon>metagenomes</taxon>
        <taxon>organismal metagenomes</taxon>
    </lineage>
</organism>
<protein>
    <recommendedName>
        <fullName evidence="2">Tail protein</fullName>
    </recommendedName>
</protein>
<proteinExistence type="predicted"/>
<gene>
    <name evidence="1" type="ORF">MM171A00913_0020</name>
</gene>
<evidence type="ECO:0000313" key="1">
    <source>
        <dbReference type="EMBL" id="QJA99753.1"/>
    </source>
</evidence>
<reference evidence="1" key="1">
    <citation type="submission" date="2020-03" db="EMBL/GenBank/DDBJ databases">
        <title>The deep terrestrial virosphere.</title>
        <authorList>
            <person name="Holmfeldt K."/>
            <person name="Nilsson E."/>
            <person name="Simone D."/>
            <person name="Lopez-Fernandez M."/>
            <person name="Wu X."/>
            <person name="de Brujin I."/>
            <person name="Lundin D."/>
            <person name="Andersson A."/>
            <person name="Bertilsson S."/>
            <person name="Dopson M."/>
        </authorList>
    </citation>
    <scope>NUCLEOTIDE SEQUENCE</scope>
    <source>
        <strain evidence="1">MM171A00913</strain>
    </source>
</reference>
<dbReference type="AlphaFoldDB" id="A0A6M3LY68"/>
<name>A0A6M3LY68_9ZZZZ</name>
<accession>A0A6M3LY68</accession>
<evidence type="ECO:0008006" key="2">
    <source>
        <dbReference type="Google" id="ProtNLM"/>
    </source>
</evidence>